<dbReference type="EnsemblPlants" id="LPERR07G08960.1">
    <property type="protein sequence ID" value="LPERR07G08960.1"/>
    <property type="gene ID" value="LPERR07G08960"/>
</dbReference>
<proteinExistence type="predicted"/>
<dbReference type="Gramene" id="LPERR07G08960.1">
    <property type="protein sequence ID" value="LPERR07G08960.1"/>
    <property type="gene ID" value="LPERR07G08960"/>
</dbReference>
<reference evidence="1" key="3">
    <citation type="submission" date="2015-04" db="UniProtKB">
        <authorList>
            <consortium name="EnsemblPlants"/>
        </authorList>
    </citation>
    <scope>IDENTIFICATION</scope>
</reference>
<organism evidence="1 2">
    <name type="scientific">Leersia perrieri</name>
    <dbReference type="NCBI Taxonomy" id="77586"/>
    <lineage>
        <taxon>Eukaryota</taxon>
        <taxon>Viridiplantae</taxon>
        <taxon>Streptophyta</taxon>
        <taxon>Embryophyta</taxon>
        <taxon>Tracheophyta</taxon>
        <taxon>Spermatophyta</taxon>
        <taxon>Magnoliopsida</taxon>
        <taxon>Liliopsida</taxon>
        <taxon>Poales</taxon>
        <taxon>Poaceae</taxon>
        <taxon>BOP clade</taxon>
        <taxon>Oryzoideae</taxon>
        <taxon>Oryzeae</taxon>
        <taxon>Oryzinae</taxon>
        <taxon>Leersia</taxon>
    </lineage>
</organism>
<evidence type="ECO:0000313" key="2">
    <source>
        <dbReference type="Proteomes" id="UP000032180"/>
    </source>
</evidence>
<accession>A0A0D9WXQ5</accession>
<reference evidence="2" key="2">
    <citation type="submission" date="2013-12" db="EMBL/GenBank/DDBJ databases">
        <authorList>
            <person name="Yu Y."/>
            <person name="Lee S."/>
            <person name="de Baynast K."/>
            <person name="Wissotski M."/>
            <person name="Liu L."/>
            <person name="Talag J."/>
            <person name="Goicoechea J."/>
            <person name="Angelova A."/>
            <person name="Jetty R."/>
            <person name="Kudrna D."/>
            <person name="Golser W."/>
            <person name="Rivera L."/>
            <person name="Zhang J."/>
            <person name="Wing R."/>
        </authorList>
    </citation>
    <scope>NUCLEOTIDE SEQUENCE</scope>
</reference>
<dbReference type="HOGENOM" id="CLU_2797621_0_0_1"/>
<keyword evidence="2" id="KW-1185">Reference proteome</keyword>
<reference evidence="1 2" key="1">
    <citation type="submission" date="2012-08" db="EMBL/GenBank/DDBJ databases">
        <title>Oryza genome evolution.</title>
        <authorList>
            <person name="Wing R.A."/>
        </authorList>
    </citation>
    <scope>NUCLEOTIDE SEQUENCE</scope>
</reference>
<name>A0A0D9WXQ5_9ORYZ</name>
<sequence>MSFNTSNKGWHDEWFYYPDTEKSLGEYSSEYPIPCDSWNAKFSKSELQEIEPLMKKIANLKKDGLTGI</sequence>
<dbReference type="AlphaFoldDB" id="A0A0D9WXQ5"/>
<evidence type="ECO:0000313" key="1">
    <source>
        <dbReference type="EnsemblPlants" id="LPERR07G08960.1"/>
    </source>
</evidence>
<protein>
    <submittedName>
        <fullName evidence="1">Uncharacterized protein</fullName>
    </submittedName>
</protein>
<dbReference type="Proteomes" id="UP000032180">
    <property type="component" value="Chromosome 7"/>
</dbReference>